<dbReference type="Pfam" id="PF13340">
    <property type="entry name" value="DUF4096"/>
    <property type="match status" value="1"/>
</dbReference>
<proteinExistence type="predicted"/>
<feature type="domain" description="Insertion element IS402-like" evidence="1">
    <location>
        <begin position="6"/>
        <end position="50"/>
    </location>
</feature>
<reference evidence="2" key="1">
    <citation type="submission" date="2023-07" db="EMBL/GenBank/DDBJ databases">
        <title>Dynamics of blaOXA-23 gene transmission in Acinetobacter spp. from contaminated veterinary surfaces.</title>
        <authorList>
            <person name="Moreira Da Silva J."/>
            <person name="Menezes J."/>
            <person name="Fernandes L."/>
            <person name="Marques C."/>
            <person name="Amaral A."/>
            <person name="Timofte D."/>
            <person name="Pomba C."/>
        </authorList>
    </citation>
    <scope>NUCLEOTIDE SEQUENCE</scope>
    <source>
        <strain evidence="2">CMVB11Z4A1</strain>
    </source>
</reference>
<dbReference type="EMBL" id="JAUUUS010000141">
    <property type="protein sequence ID" value="MDP1447743.1"/>
    <property type="molecule type" value="Genomic_DNA"/>
</dbReference>
<evidence type="ECO:0000313" key="3">
    <source>
        <dbReference type="Proteomes" id="UP001242129"/>
    </source>
</evidence>
<dbReference type="InterPro" id="IPR025161">
    <property type="entry name" value="IS402-like_dom"/>
</dbReference>
<accession>A0AAW8B0U4</accession>
<gene>
    <name evidence="2" type="ORF">Q8G51_08005</name>
</gene>
<evidence type="ECO:0000313" key="2">
    <source>
        <dbReference type="EMBL" id="MDP1447743.1"/>
    </source>
</evidence>
<dbReference type="RefSeq" id="WP_305158076.1">
    <property type="nucleotide sequence ID" value="NZ_JAUUUQ010000134.1"/>
</dbReference>
<comment type="caution">
    <text evidence="2">The sequence shown here is derived from an EMBL/GenBank/DDBJ whole genome shotgun (WGS) entry which is preliminary data.</text>
</comment>
<protein>
    <submittedName>
        <fullName evidence="2">Transposase</fullName>
    </submittedName>
</protein>
<feature type="non-terminal residue" evidence="2">
    <location>
        <position position="50"/>
    </location>
</feature>
<organism evidence="2 3">
    <name type="scientific">Acinetobacter lwoffii</name>
    <dbReference type="NCBI Taxonomy" id="28090"/>
    <lineage>
        <taxon>Bacteria</taxon>
        <taxon>Pseudomonadati</taxon>
        <taxon>Pseudomonadota</taxon>
        <taxon>Gammaproteobacteria</taxon>
        <taxon>Moraxellales</taxon>
        <taxon>Moraxellaceae</taxon>
        <taxon>Acinetobacter</taxon>
    </lineage>
</organism>
<dbReference type="AlphaFoldDB" id="A0AAW8B0U4"/>
<dbReference type="Proteomes" id="UP001242129">
    <property type="component" value="Unassembled WGS sequence"/>
</dbReference>
<sequence>MPRTMLNDQHWSKLLSIFRNFDIYSKSNLRNFVEAILYRIRTGCPWRDLP</sequence>
<evidence type="ECO:0000259" key="1">
    <source>
        <dbReference type="Pfam" id="PF13340"/>
    </source>
</evidence>
<name>A0AAW8B0U4_ACILW</name>